<feature type="transmembrane region" description="Helical" evidence="1">
    <location>
        <begin position="143"/>
        <end position="165"/>
    </location>
</feature>
<feature type="signal peptide" evidence="2">
    <location>
        <begin position="1"/>
        <end position="19"/>
    </location>
</feature>
<keyword evidence="1" id="KW-0812">Transmembrane</keyword>
<organism evidence="3 4">
    <name type="scientific">Flavobacterium myungsuense</name>
    <dbReference type="NCBI Taxonomy" id="651823"/>
    <lineage>
        <taxon>Bacteria</taxon>
        <taxon>Pseudomonadati</taxon>
        <taxon>Bacteroidota</taxon>
        <taxon>Flavobacteriia</taxon>
        <taxon>Flavobacteriales</taxon>
        <taxon>Flavobacteriaceae</taxon>
        <taxon>Flavobacterium</taxon>
    </lineage>
</organism>
<proteinExistence type="predicted"/>
<evidence type="ECO:0000256" key="1">
    <source>
        <dbReference type="SAM" id="Phobius"/>
    </source>
</evidence>
<reference evidence="4" key="1">
    <citation type="journal article" date="2019" name="Int. J. Syst. Evol. Microbiol.">
        <title>The Global Catalogue of Microorganisms (GCM) 10K type strain sequencing project: providing services to taxonomists for standard genome sequencing and annotation.</title>
        <authorList>
            <consortium name="The Broad Institute Genomics Platform"/>
            <consortium name="The Broad Institute Genome Sequencing Center for Infectious Disease"/>
            <person name="Wu L."/>
            <person name="Ma J."/>
        </authorList>
    </citation>
    <scope>NUCLEOTIDE SEQUENCE [LARGE SCALE GENOMIC DNA]</scope>
    <source>
        <strain evidence="4">CECT 7649</strain>
    </source>
</reference>
<evidence type="ECO:0008006" key="5">
    <source>
        <dbReference type="Google" id="ProtNLM"/>
    </source>
</evidence>
<keyword evidence="4" id="KW-1185">Reference proteome</keyword>
<evidence type="ECO:0000313" key="3">
    <source>
        <dbReference type="EMBL" id="MFD0983117.1"/>
    </source>
</evidence>
<dbReference type="EMBL" id="JBHTIZ010000005">
    <property type="protein sequence ID" value="MFD0983117.1"/>
    <property type="molecule type" value="Genomic_DNA"/>
</dbReference>
<comment type="caution">
    <text evidence="3">The sequence shown here is derived from an EMBL/GenBank/DDBJ whole genome shotgun (WGS) entry which is preliminary data.</text>
</comment>
<feature type="chain" id="PRO_5046754245" description="Oxygen tolerance" evidence="2">
    <location>
        <begin position="20"/>
        <end position="549"/>
    </location>
</feature>
<name>A0ABW3J0I9_9FLAO</name>
<evidence type="ECO:0000313" key="4">
    <source>
        <dbReference type="Proteomes" id="UP001597051"/>
    </source>
</evidence>
<dbReference type="RefSeq" id="WP_379752431.1">
    <property type="nucleotide sequence ID" value="NZ_JBHSYB010000002.1"/>
</dbReference>
<sequence length="549" mass="62298">MKFKLFLLLLFSTALFAQKATVSIDTTKNKIGAEFKLTIKTVVDTSSKVVFPTTKNFGLLEVIRSYAIDTIKNNDKYELIKKYGLTQFDTGRFTIPKIPILINKKPFFTDSIAVEVSNVVVDTLKQKMFDIKPIAEASSSKSWIWKLLLVLLVLAGIGAFVYWWLKIRQKKKIEEEIYKTPIEKATSLLNTLEKKELWQKGEIKAYYSELTDIARNYIEEAIEIPAMECTTAELIEAIKKASQKKKMALSQETIENLEQVLRQADLVKFAKSKPLDFEITEDRKKIEKSIIILDKSIPVIEENQDELLLNELQRQEQIKKQLQKKRKSRILTAVGFVLAAIIGLFIFFVITKGFDFVKDTVLGNQSKELLEGEWIYSEYGNPSVAIETPKVLKRVDLTSSLPKEGLAVIKDMQSFAYGSLISDFYLMVSTVSFKQDPSASEPAKQTEVDLSNALEGSLKMIELQGGQNMIVKQEEFDTKQGVKGIKGYGTFSRINSITKTSSKVYYEILLFSQNGGLQQIIMLHQEGDQYANQISERVLNSVELKVANE</sequence>
<keyword evidence="1" id="KW-1133">Transmembrane helix</keyword>
<keyword evidence="2" id="KW-0732">Signal</keyword>
<evidence type="ECO:0000256" key="2">
    <source>
        <dbReference type="SAM" id="SignalP"/>
    </source>
</evidence>
<keyword evidence="1" id="KW-0472">Membrane</keyword>
<accession>A0ABW3J0I9</accession>
<dbReference type="Proteomes" id="UP001597051">
    <property type="component" value="Unassembled WGS sequence"/>
</dbReference>
<feature type="transmembrane region" description="Helical" evidence="1">
    <location>
        <begin position="330"/>
        <end position="350"/>
    </location>
</feature>
<protein>
    <recommendedName>
        <fullName evidence="5">Oxygen tolerance</fullName>
    </recommendedName>
</protein>
<gene>
    <name evidence="3" type="ORF">ACFQ0S_01380</name>
</gene>